<proteinExistence type="predicted"/>
<dbReference type="Proteomes" id="UP001165082">
    <property type="component" value="Unassembled WGS sequence"/>
</dbReference>
<dbReference type="EMBL" id="BRXZ01002458">
    <property type="protein sequence ID" value="GMH62396.1"/>
    <property type="molecule type" value="Genomic_DNA"/>
</dbReference>
<comment type="caution">
    <text evidence="2">The sequence shown here is derived from an EMBL/GenBank/DDBJ whole genome shotgun (WGS) entry which is preliminary data.</text>
</comment>
<dbReference type="PANTHER" id="PTHR15020">
    <property type="entry name" value="FLAVIN REDUCTASE-RELATED"/>
    <property type="match status" value="1"/>
</dbReference>
<dbReference type="Pfam" id="PF13460">
    <property type="entry name" value="NAD_binding_10"/>
    <property type="match status" value="1"/>
</dbReference>
<feature type="domain" description="NAD(P)-binding" evidence="1">
    <location>
        <begin position="4"/>
        <end position="205"/>
    </location>
</feature>
<evidence type="ECO:0000259" key="1">
    <source>
        <dbReference type="Pfam" id="PF13460"/>
    </source>
</evidence>
<keyword evidence="3" id="KW-1185">Reference proteome</keyword>
<dbReference type="InterPro" id="IPR036291">
    <property type="entry name" value="NAD(P)-bd_dom_sf"/>
</dbReference>
<evidence type="ECO:0000313" key="3">
    <source>
        <dbReference type="Proteomes" id="UP001165082"/>
    </source>
</evidence>
<sequence>LILGGSGRTAMTTTEALLKRGFKVVSTTRSGNDPFKVIKLPQLEKDLYTFGKTVDVTKPNDITSAIATYKPNHVVYAASASKKGGNAAEVDYKGVLNAAAAVSITKGCKLELISALALDQTESKGYKMTNSMGGVVENILDYKLMGEEEVRKRLKAEQYTIIRPGVLMSGKNVGASGIEFNSGDLIGGGLTREELGNVVASAIENKKSDGKTVEAYRKSTRTKLMPEYAENSGKEKYSDTWTGLWD</sequence>
<dbReference type="PANTHER" id="PTHR15020:SF11">
    <property type="entry name" value="OS06G0360300 PROTEIN"/>
    <property type="match status" value="1"/>
</dbReference>
<gene>
    <name evidence="2" type="ORF">TrRE_jg12014</name>
</gene>
<protein>
    <recommendedName>
        <fullName evidence="1">NAD(P)-binding domain-containing protein</fullName>
    </recommendedName>
</protein>
<dbReference type="InterPro" id="IPR016040">
    <property type="entry name" value="NAD(P)-bd_dom"/>
</dbReference>
<reference evidence="2" key="1">
    <citation type="submission" date="2022-07" db="EMBL/GenBank/DDBJ databases">
        <title>Genome analysis of Parmales, a sister group of diatoms, reveals the evolutionary specialization of diatoms from phago-mixotrophs to photoautotrophs.</title>
        <authorList>
            <person name="Ban H."/>
            <person name="Sato S."/>
            <person name="Yoshikawa S."/>
            <person name="Kazumasa Y."/>
            <person name="Nakamura Y."/>
            <person name="Ichinomiya M."/>
            <person name="Saitoh K."/>
            <person name="Sato N."/>
            <person name="Blanc-Mathieu R."/>
            <person name="Endo H."/>
            <person name="Kuwata A."/>
            <person name="Ogata H."/>
        </authorList>
    </citation>
    <scope>NUCLEOTIDE SEQUENCE</scope>
</reference>
<dbReference type="OrthoDB" id="419598at2759"/>
<accession>A0A9W7A2N9</accession>
<name>A0A9W7A2N9_9STRA</name>
<evidence type="ECO:0000313" key="2">
    <source>
        <dbReference type="EMBL" id="GMH62396.1"/>
    </source>
</evidence>
<feature type="non-terminal residue" evidence="2">
    <location>
        <position position="1"/>
    </location>
</feature>
<dbReference type="Gene3D" id="3.40.50.720">
    <property type="entry name" value="NAD(P)-binding Rossmann-like Domain"/>
    <property type="match status" value="1"/>
</dbReference>
<dbReference type="AlphaFoldDB" id="A0A9W7A2N9"/>
<dbReference type="SUPFAM" id="SSF51735">
    <property type="entry name" value="NAD(P)-binding Rossmann-fold domains"/>
    <property type="match status" value="1"/>
</dbReference>
<organism evidence="2 3">
    <name type="scientific">Triparma retinervis</name>
    <dbReference type="NCBI Taxonomy" id="2557542"/>
    <lineage>
        <taxon>Eukaryota</taxon>
        <taxon>Sar</taxon>
        <taxon>Stramenopiles</taxon>
        <taxon>Ochrophyta</taxon>
        <taxon>Bolidophyceae</taxon>
        <taxon>Parmales</taxon>
        <taxon>Triparmaceae</taxon>
        <taxon>Triparma</taxon>
    </lineage>
</organism>